<keyword evidence="6" id="KW-0614">Plasmid</keyword>
<evidence type="ECO:0000313" key="5">
    <source>
        <dbReference type="EMBL" id="SPC22291.1"/>
    </source>
</evidence>
<keyword evidence="3" id="KW-0804">Transcription</keyword>
<evidence type="ECO:0000313" key="7">
    <source>
        <dbReference type="Proteomes" id="UP000254259"/>
    </source>
</evidence>
<dbReference type="Pfam" id="PF07729">
    <property type="entry name" value="FCD"/>
    <property type="match status" value="1"/>
</dbReference>
<name>A0A375D759_9BURK</name>
<dbReference type="SUPFAM" id="SSF48008">
    <property type="entry name" value="GntR ligand-binding domain-like"/>
    <property type="match status" value="1"/>
</dbReference>
<dbReference type="InterPro" id="IPR000524">
    <property type="entry name" value="Tscrpt_reg_HTH_GntR"/>
</dbReference>
<dbReference type="AlphaFoldDB" id="A0A375D759"/>
<geneLocation type="plasmid" evidence="7">
    <name>cbm2636_mp</name>
</geneLocation>
<gene>
    <name evidence="5" type="ORF">CBM2594_B30141</name>
    <name evidence="6" type="ORF">CBM2636_MP10320</name>
</gene>
<dbReference type="GO" id="GO:0003677">
    <property type="term" value="F:DNA binding"/>
    <property type="evidence" value="ECO:0007669"/>
    <property type="project" value="UniProtKB-KW"/>
</dbReference>
<evidence type="ECO:0000313" key="6">
    <source>
        <dbReference type="EMBL" id="SPD66684.1"/>
    </source>
</evidence>
<dbReference type="Gene3D" id="1.10.10.10">
    <property type="entry name" value="Winged helix-like DNA-binding domain superfamily/Winged helix DNA-binding domain"/>
    <property type="match status" value="2"/>
</dbReference>
<proteinExistence type="predicted"/>
<dbReference type="InterPro" id="IPR036388">
    <property type="entry name" value="WH-like_DNA-bd_sf"/>
</dbReference>
<dbReference type="EMBL" id="LT978514">
    <property type="protein sequence ID" value="SPC22291.1"/>
    <property type="molecule type" value="Genomic_DNA"/>
</dbReference>
<dbReference type="Proteomes" id="UP000257139">
    <property type="component" value="Chromosome CBM2594_b"/>
</dbReference>
<keyword evidence="2" id="KW-0238">DNA-binding</keyword>
<dbReference type="PRINTS" id="PR00035">
    <property type="entry name" value="HTHGNTR"/>
</dbReference>
<dbReference type="Proteomes" id="UP000254259">
    <property type="component" value="Plasmid CBM2636_mp"/>
</dbReference>
<dbReference type="InterPro" id="IPR008920">
    <property type="entry name" value="TF_FadR/GntR_C"/>
</dbReference>
<accession>A0A375D759</accession>
<dbReference type="RefSeq" id="WP_025583043.1">
    <property type="nucleotide sequence ID" value="NZ_CP016949.1"/>
</dbReference>
<evidence type="ECO:0000256" key="2">
    <source>
        <dbReference type="ARBA" id="ARBA00023125"/>
    </source>
</evidence>
<protein>
    <submittedName>
        <fullName evidence="5">GntR family transcriptional regulator</fullName>
    </submittedName>
</protein>
<sequence>MARQLADVLAANIHQYISAAGMAPGTRLPERALAEQFRVSRSPVREALRRLASQSVVAAHPEGGYAVAEGSLVVPVDGREVDGSEGDGAEAVYFRIAEERLNGVLPDRFTENEMMRRYGITRAQLGAILRRMAQEGWVERLPGHGWMFLPVLTSAETYKQGYRYRLLIEAAGILEPTFELDREALLRCRAEQEALANGGVYSASAAALFDANSRLHETIAACSGNAFILEGLRRLDRLRRLMEYRKAVDRDQAERRCREHLTLIDMLLNGQQEAAADFMRLHLRNAVREKSDS</sequence>
<evidence type="ECO:0000256" key="3">
    <source>
        <dbReference type="ARBA" id="ARBA00023163"/>
    </source>
</evidence>
<reference evidence="7 8" key="1">
    <citation type="submission" date="2018-01" db="EMBL/GenBank/DDBJ databases">
        <authorList>
            <person name="Clerissi C."/>
        </authorList>
    </citation>
    <scope>NUCLEOTIDE SEQUENCE [LARGE SCALE GENOMIC DNA]</scope>
    <source>
        <strain evidence="5">Cupriavidus taiwanensis STM 6021</strain>
        <strain evidence="6">Cupriavidus taiwanensis SWF 66322</strain>
        <plasmid evidence="6">CBM2636_mp</plasmid>
        <plasmid evidence="7">cbm2636_mp</plasmid>
    </source>
</reference>
<dbReference type="PANTHER" id="PTHR43537">
    <property type="entry name" value="TRANSCRIPTIONAL REGULATOR, GNTR FAMILY"/>
    <property type="match status" value="1"/>
</dbReference>
<dbReference type="PANTHER" id="PTHR43537:SF52">
    <property type="entry name" value="FATTY ACID METABOLISM REGULATOR PROTEIN"/>
    <property type="match status" value="1"/>
</dbReference>
<dbReference type="PROSITE" id="PS50949">
    <property type="entry name" value="HTH_GNTR"/>
    <property type="match status" value="1"/>
</dbReference>
<dbReference type="InterPro" id="IPR011711">
    <property type="entry name" value="GntR_C"/>
</dbReference>
<evidence type="ECO:0000313" key="8">
    <source>
        <dbReference type="Proteomes" id="UP000257139"/>
    </source>
</evidence>
<keyword evidence="1" id="KW-0805">Transcription regulation</keyword>
<evidence type="ECO:0000259" key="4">
    <source>
        <dbReference type="PROSITE" id="PS50949"/>
    </source>
</evidence>
<feature type="domain" description="HTH gntR-type" evidence="4">
    <location>
        <begin position="3"/>
        <end position="70"/>
    </location>
</feature>
<dbReference type="EMBL" id="LT984814">
    <property type="protein sequence ID" value="SPD66684.1"/>
    <property type="molecule type" value="Genomic_DNA"/>
</dbReference>
<dbReference type="InterPro" id="IPR036390">
    <property type="entry name" value="WH_DNA-bd_sf"/>
</dbReference>
<dbReference type="Pfam" id="PF00392">
    <property type="entry name" value="GntR"/>
    <property type="match status" value="1"/>
</dbReference>
<dbReference type="SMART" id="SM00895">
    <property type="entry name" value="FCD"/>
    <property type="match status" value="1"/>
</dbReference>
<dbReference type="SUPFAM" id="SSF46785">
    <property type="entry name" value="Winged helix' DNA-binding domain"/>
    <property type="match status" value="2"/>
</dbReference>
<organism evidence="5 8">
    <name type="scientific">Cupriavidus taiwanensis</name>
    <dbReference type="NCBI Taxonomy" id="164546"/>
    <lineage>
        <taxon>Bacteria</taxon>
        <taxon>Pseudomonadati</taxon>
        <taxon>Pseudomonadota</taxon>
        <taxon>Betaproteobacteria</taxon>
        <taxon>Burkholderiales</taxon>
        <taxon>Burkholderiaceae</taxon>
        <taxon>Cupriavidus</taxon>
    </lineage>
</organism>
<evidence type="ECO:0000256" key="1">
    <source>
        <dbReference type="ARBA" id="ARBA00023015"/>
    </source>
</evidence>
<dbReference type="CDD" id="cd07377">
    <property type="entry name" value="WHTH_GntR"/>
    <property type="match status" value="1"/>
</dbReference>
<dbReference type="Gene3D" id="1.20.120.530">
    <property type="entry name" value="GntR ligand-binding domain-like"/>
    <property type="match status" value="1"/>
</dbReference>
<geneLocation type="plasmid" evidence="6">
    <name>CBM2636_mp</name>
</geneLocation>
<dbReference type="SMART" id="SM00345">
    <property type="entry name" value="HTH_GNTR"/>
    <property type="match status" value="2"/>
</dbReference>
<dbReference type="GO" id="GO:0003700">
    <property type="term" value="F:DNA-binding transcription factor activity"/>
    <property type="evidence" value="ECO:0007669"/>
    <property type="project" value="InterPro"/>
</dbReference>